<dbReference type="EMBL" id="MUGX01000009">
    <property type="protein sequence ID" value="OXA89313.1"/>
    <property type="molecule type" value="Genomic_DNA"/>
</dbReference>
<gene>
    <name evidence="3" type="ORF">B0A73_06980</name>
    <name evidence="2" type="ORF">IW18_12145</name>
</gene>
<sequence length="73" mass="8139">MATNKELLGKGIKYLSGSLPLLFIGPSLIYNAFMNQHTNWHYLVLGIGIVACLSAMFLIFYGLKIIMKGLFND</sequence>
<dbReference type="AlphaFoldDB" id="A0A0D0EUV0"/>
<dbReference type="Proteomes" id="UP000198302">
    <property type="component" value="Unassembled WGS sequence"/>
</dbReference>
<reference evidence="3 5" key="2">
    <citation type="submission" date="2016-11" db="EMBL/GenBank/DDBJ databases">
        <title>Whole genomes of Flavobacteriaceae.</title>
        <authorList>
            <person name="Stine C."/>
            <person name="Li C."/>
            <person name="Tadesse D."/>
        </authorList>
    </citation>
    <scope>NUCLEOTIDE SEQUENCE [LARGE SCALE GENOMIC DNA]</scope>
    <source>
        <strain evidence="3 5">ATCC 51468</strain>
    </source>
</reference>
<keyword evidence="1" id="KW-1133">Transmembrane helix</keyword>
<dbReference type="InterPro" id="IPR046077">
    <property type="entry name" value="DUF6095"/>
</dbReference>
<dbReference type="OrthoDB" id="1447634at2"/>
<organism evidence="2 4">
    <name type="scientific">Flavobacterium hibernum</name>
    <dbReference type="NCBI Taxonomy" id="37752"/>
    <lineage>
        <taxon>Bacteria</taxon>
        <taxon>Pseudomonadati</taxon>
        <taxon>Bacteroidota</taxon>
        <taxon>Flavobacteriia</taxon>
        <taxon>Flavobacteriales</taxon>
        <taxon>Flavobacteriaceae</taxon>
        <taxon>Flavobacterium</taxon>
    </lineage>
</organism>
<dbReference type="STRING" id="37752.IW18_12145"/>
<dbReference type="EMBL" id="JPRK01000009">
    <property type="protein sequence ID" value="KIO52673.1"/>
    <property type="molecule type" value="Genomic_DNA"/>
</dbReference>
<keyword evidence="5" id="KW-1185">Reference proteome</keyword>
<keyword evidence="1" id="KW-0472">Membrane</keyword>
<name>A0A0D0EUV0_9FLAO</name>
<keyword evidence="1" id="KW-0812">Transmembrane</keyword>
<reference evidence="2 4" key="1">
    <citation type="submission" date="2015-01" db="EMBL/GenBank/DDBJ databases">
        <title>Genome of Flavobacterium hibernum DSM 12611.</title>
        <authorList>
            <person name="Stropko S.J."/>
            <person name="Pipes S.E."/>
            <person name="Newman J.D."/>
        </authorList>
    </citation>
    <scope>NUCLEOTIDE SEQUENCE [LARGE SCALE GENOMIC DNA]</scope>
    <source>
        <strain evidence="2 4">DSM 12611</strain>
    </source>
</reference>
<comment type="caution">
    <text evidence="2">The sequence shown here is derived from an EMBL/GenBank/DDBJ whole genome shotgun (WGS) entry which is preliminary data.</text>
</comment>
<feature type="transmembrane region" description="Helical" evidence="1">
    <location>
        <begin position="12"/>
        <end position="34"/>
    </location>
</feature>
<dbReference type="Proteomes" id="UP000032061">
    <property type="component" value="Unassembled WGS sequence"/>
</dbReference>
<evidence type="ECO:0000313" key="3">
    <source>
        <dbReference type="EMBL" id="OXA89313.1"/>
    </source>
</evidence>
<evidence type="ECO:0000313" key="2">
    <source>
        <dbReference type="EMBL" id="KIO52673.1"/>
    </source>
</evidence>
<evidence type="ECO:0000313" key="4">
    <source>
        <dbReference type="Proteomes" id="UP000032061"/>
    </source>
</evidence>
<evidence type="ECO:0000256" key="1">
    <source>
        <dbReference type="SAM" id="Phobius"/>
    </source>
</evidence>
<proteinExistence type="predicted"/>
<accession>A0A0D0EUV0</accession>
<dbReference type="RefSeq" id="WP_017498392.1">
    <property type="nucleotide sequence ID" value="NZ_JPRK01000009.1"/>
</dbReference>
<protein>
    <submittedName>
        <fullName evidence="2">Membrane protein</fullName>
    </submittedName>
</protein>
<dbReference type="Pfam" id="PF19589">
    <property type="entry name" value="DUF6095"/>
    <property type="match status" value="1"/>
</dbReference>
<evidence type="ECO:0000313" key="5">
    <source>
        <dbReference type="Proteomes" id="UP000198302"/>
    </source>
</evidence>
<feature type="transmembrane region" description="Helical" evidence="1">
    <location>
        <begin position="40"/>
        <end position="63"/>
    </location>
</feature>